<dbReference type="Pfam" id="PF13561">
    <property type="entry name" value="adh_short_C2"/>
    <property type="match status" value="1"/>
</dbReference>
<protein>
    <submittedName>
        <fullName evidence="3">NAD(P)-dependent dehydrogenase (Short-subunit alcohol dehydrogenase family)</fullName>
    </submittedName>
</protein>
<dbReference type="Gene3D" id="3.40.50.720">
    <property type="entry name" value="NAD(P)-binding Rossmann-like Domain"/>
    <property type="match status" value="1"/>
</dbReference>
<accession>A0ABU2BVI1</accession>
<dbReference type="Proteomes" id="UP001183648">
    <property type="component" value="Unassembled WGS sequence"/>
</dbReference>
<gene>
    <name evidence="3" type="ORF">J2S63_002195</name>
</gene>
<dbReference type="PANTHER" id="PTHR43943">
    <property type="entry name" value="DEHYDROGENASE/REDUCTASE (SDR FAMILY) MEMBER 4"/>
    <property type="match status" value="1"/>
</dbReference>
<evidence type="ECO:0000256" key="2">
    <source>
        <dbReference type="ARBA" id="ARBA00023002"/>
    </source>
</evidence>
<evidence type="ECO:0000313" key="3">
    <source>
        <dbReference type="EMBL" id="MDR7362642.1"/>
    </source>
</evidence>
<dbReference type="InterPro" id="IPR036291">
    <property type="entry name" value="NAD(P)-bd_dom_sf"/>
</dbReference>
<sequence>MHGLLKDKVVVVAGYGYGLGASLAEQAALQGAQLVISARTEEKLETAAKELRAHRVGVLCVPCDFDHEDAGEVLAARTLETYGQVDVLLNNAFRMPPMDPLTKVAPHKIQKSIATNVIAPLRLASAFADGLSATNGSIVMINSAVLWQSQPEFAAYKLTKGAMLHMSESLATELGPRGIRVNSLAPSWIYEDINKAYFDVLAEEAGVTHQDIYDEKAAATDLRRLATPDEVANAALLLASPLASAVTGVCLDVSCGEFHR</sequence>
<dbReference type="PRINTS" id="PR00080">
    <property type="entry name" value="SDRFAMILY"/>
</dbReference>
<dbReference type="PRINTS" id="PR00081">
    <property type="entry name" value="GDHRDH"/>
</dbReference>
<dbReference type="EMBL" id="JAVDYG010000001">
    <property type="protein sequence ID" value="MDR7362642.1"/>
    <property type="molecule type" value="Genomic_DNA"/>
</dbReference>
<organism evidence="3 4">
    <name type="scientific">Nocardioides marmoribigeumensis</name>
    <dbReference type="NCBI Taxonomy" id="433649"/>
    <lineage>
        <taxon>Bacteria</taxon>
        <taxon>Bacillati</taxon>
        <taxon>Actinomycetota</taxon>
        <taxon>Actinomycetes</taxon>
        <taxon>Propionibacteriales</taxon>
        <taxon>Nocardioidaceae</taxon>
        <taxon>Nocardioides</taxon>
    </lineage>
</organism>
<keyword evidence="2" id="KW-0560">Oxidoreductase</keyword>
<name>A0ABU2BVI1_9ACTN</name>
<dbReference type="PANTHER" id="PTHR43943:SF17">
    <property type="entry name" value="3-PHENYLPROPIONATE-DIHYDRODIOL_CINNAMIC ACID-DIHYDRODIOL DEHYDROGENASE"/>
    <property type="match status" value="1"/>
</dbReference>
<dbReference type="RefSeq" id="WP_310301947.1">
    <property type="nucleotide sequence ID" value="NZ_BAAAPS010000008.1"/>
</dbReference>
<proteinExistence type="inferred from homology"/>
<dbReference type="CDD" id="cd05233">
    <property type="entry name" value="SDR_c"/>
    <property type="match status" value="1"/>
</dbReference>
<dbReference type="NCBIfam" id="NF005909">
    <property type="entry name" value="PRK07890.1"/>
    <property type="match status" value="1"/>
</dbReference>
<keyword evidence="4" id="KW-1185">Reference proteome</keyword>
<comment type="caution">
    <text evidence="3">The sequence shown here is derived from an EMBL/GenBank/DDBJ whole genome shotgun (WGS) entry which is preliminary data.</text>
</comment>
<evidence type="ECO:0000256" key="1">
    <source>
        <dbReference type="ARBA" id="ARBA00006484"/>
    </source>
</evidence>
<reference evidence="3 4" key="1">
    <citation type="submission" date="2023-07" db="EMBL/GenBank/DDBJ databases">
        <title>Sequencing the genomes of 1000 actinobacteria strains.</title>
        <authorList>
            <person name="Klenk H.-P."/>
        </authorList>
    </citation>
    <scope>NUCLEOTIDE SEQUENCE [LARGE SCALE GENOMIC DNA]</scope>
    <source>
        <strain evidence="3 4">DSM 19426</strain>
    </source>
</reference>
<evidence type="ECO:0000313" key="4">
    <source>
        <dbReference type="Proteomes" id="UP001183648"/>
    </source>
</evidence>
<dbReference type="InterPro" id="IPR002347">
    <property type="entry name" value="SDR_fam"/>
</dbReference>
<comment type="similarity">
    <text evidence="1">Belongs to the short-chain dehydrogenases/reductases (SDR) family.</text>
</comment>
<dbReference type="SUPFAM" id="SSF51735">
    <property type="entry name" value="NAD(P)-binding Rossmann-fold domains"/>
    <property type="match status" value="1"/>
</dbReference>